<protein>
    <submittedName>
        <fullName evidence="1">Sugar transporter-like</fullName>
    </submittedName>
</protein>
<sequence>MKLEDLKNTRYMQYLAAITASLAIGANTVYTTWLSPSLPKLQSEDSPLGYPITDVINWNFLNFAAIFHRVIPAKFKNFKAEASWVVAVGLLGSVIICPLAGLIIKKIGPKRSSLYGSIVLLIPWIPIIFAKSVWLLYISRFIAGCATGIAVTIYNSEIADQEIRGKLSNFFTIIKLIAHFIVLALGPFVSYAALCVICALFPLSCICSFYFMPESPYHMIKINDRNAAENILIRLSSKTEDEDNIKAKLLDIENTVQNDMENKTSMRELLTNSLYRKALFILTGMKILHIMNGGQAIESYMQTIIASSESIISPEVSSIIFGAIQFPVAFLASYLLDNLGRKPLLYISTIGCAISLIAEGVYFYIQDYQQGNVDYISWIPTAGIVLFLIMSPLGVSSLPYVLMGELFPMNVKESGVTLMTFFGVIMAFVVSKFYQPVSDAWGLYTVFWIFGGVCVVGCLFTWVFLPETKGKSFSEIQSELNEDGKFIRIASLAVGSNTVYTTWLSPTIPKLQSNQSPLGYPLSSAETSWIVAIGLLGSIVTCPLAAPLIKKIGPKKSLLLGAGIYAVPWIPITFAKSIWTLYAGRFIAGCATGIVNSVINSVILEINTKKSNQIVFQAVTIYNSEIAEQEIRGKCGNTFTIVKLLAHFVILSIGPFVSYTILCLICALFPLTCICTFYFMPESPYHLIKIGERDAAQESLFKLARRNETEGSVKARLSDIETIIQNDMLNKTTMKEFLKNPLYRKPLFIMTGIKIVSLMNGGQAIESYMQTIIASSQSIVSPETSSVIFGVIQLPAAILTNQLIDKLGRKPLLFISTSGCAVALISEGIYFYIQDHHHGNIEYISWIPTVGIVVYLIMSPLGLSSLSYVLMGELFPINIKEYAVTLMTFFGVSMAFMVSKLYQPVSDLWGLYIVFWIFGGVCVVGCIFAWLFLPETKGKSFSDIQIKLKRNRHVGVAQIEKY</sequence>
<comment type="caution">
    <text evidence="1">The sequence shown here is derived from an EMBL/GenBank/DDBJ whole genome shotgun (WGS) entry which is preliminary data.</text>
</comment>
<dbReference type="Proteomes" id="UP001056778">
    <property type="component" value="Chromosome 8"/>
</dbReference>
<reference evidence="1" key="1">
    <citation type="submission" date="2022-04" db="EMBL/GenBank/DDBJ databases">
        <title>Chromosome-scale genome assembly of Holotrichia oblita Faldermann.</title>
        <authorList>
            <person name="Rongchong L."/>
        </authorList>
    </citation>
    <scope>NUCLEOTIDE SEQUENCE</scope>
    <source>
        <strain evidence="1">81SQS9</strain>
    </source>
</reference>
<proteinExistence type="predicted"/>
<name>A0ACB9SPB8_HOLOL</name>
<accession>A0ACB9SPB8</accession>
<organism evidence="1 2">
    <name type="scientific">Holotrichia oblita</name>
    <name type="common">Chafer beetle</name>
    <dbReference type="NCBI Taxonomy" id="644536"/>
    <lineage>
        <taxon>Eukaryota</taxon>
        <taxon>Metazoa</taxon>
        <taxon>Ecdysozoa</taxon>
        <taxon>Arthropoda</taxon>
        <taxon>Hexapoda</taxon>
        <taxon>Insecta</taxon>
        <taxon>Pterygota</taxon>
        <taxon>Neoptera</taxon>
        <taxon>Endopterygota</taxon>
        <taxon>Coleoptera</taxon>
        <taxon>Polyphaga</taxon>
        <taxon>Scarabaeiformia</taxon>
        <taxon>Scarabaeidae</taxon>
        <taxon>Melolonthinae</taxon>
        <taxon>Holotrichia</taxon>
    </lineage>
</organism>
<evidence type="ECO:0000313" key="1">
    <source>
        <dbReference type="EMBL" id="KAI4456968.1"/>
    </source>
</evidence>
<gene>
    <name evidence="1" type="ORF">MML48_8g00016353</name>
</gene>
<keyword evidence="2" id="KW-1185">Reference proteome</keyword>
<dbReference type="EMBL" id="CM043022">
    <property type="protein sequence ID" value="KAI4456968.1"/>
    <property type="molecule type" value="Genomic_DNA"/>
</dbReference>
<evidence type="ECO:0000313" key="2">
    <source>
        <dbReference type="Proteomes" id="UP001056778"/>
    </source>
</evidence>